<feature type="chain" id="PRO_5046164905" evidence="2">
    <location>
        <begin position="22"/>
        <end position="208"/>
    </location>
</feature>
<dbReference type="Proteomes" id="UP001597090">
    <property type="component" value="Unassembled WGS sequence"/>
</dbReference>
<keyword evidence="2" id="KW-0732">Signal</keyword>
<reference evidence="4" key="1">
    <citation type="journal article" date="2019" name="Int. J. Syst. Evol. Microbiol.">
        <title>The Global Catalogue of Microorganisms (GCM) 10K type strain sequencing project: providing services to taxonomists for standard genome sequencing and annotation.</title>
        <authorList>
            <consortium name="The Broad Institute Genomics Platform"/>
            <consortium name="The Broad Institute Genome Sequencing Center for Infectious Disease"/>
            <person name="Wu L."/>
            <person name="Ma J."/>
        </authorList>
    </citation>
    <scope>NUCLEOTIDE SEQUENCE [LARGE SCALE GENOMIC DNA]</scope>
    <source>
        <strain evidence="4">CCUG 55491</strain>
    </source>
</reference>
<evidence type="ECO:0000313" key="4">
    <source>
        <dbReference type="Proteomes" id="UP001597090"/>
    </source>
</evidence>
<evidence type="ECO:0000256" key="2">
    <source>
        <dbReference type="SAM" id="SignalP"/>
    </source>
</evidence>
<dbReference type="EMBL" id="JBHTIH010000004">
    <property type="protein sequence ID" value="MFD0739818.1"/>
    <property type="molecule type" value="Genomic_DNA"/>
</dbReference>
<proteinExistence type="predicted"/>
<feature type="region of interest" description="Disordered" evidence="1">
    <location>
        <begin position="155"/>
        <end position="208"/>
    </location>
</feature>
<keyword evidence="4" id="KW-1185">Reference proteome</keyword>
<name>A0ABW2YNA7_9GAMM</name>
<organism evidence="3 4">
    <name type="scientific">Lysobacter koreensis</name>
    <dbReference type="NCBI Taxonomy" id="266122"/>
    <lineage>
        <taxon>Bacteria</taxon>
        <taxon>Pseudomonadati</taxon>
        <taxon>Pseudomonadota</taxon>
        <taxon>Gammaproteobacteria</taxon>
        <taxon>Lysobacterales</taxon>
        <taxon>Lysobacteraceae</taxon>
        <taxon>Lysobacter</taxon>
    </lineage>
</organism>
<protein>
    <submittedName>
        <fullName evidence="3">Tetratricopeptide repeat protein</fullName>
    </submittedName>
</protein>
<dbReference type="SUPFAM" id="SSF48452">
    <property type="entry name" value="TPR-like"/>
    <property type="match status" value="1"/>
</dbReference>
<evidence type="ECO:0000256" key="1">
    <source>
        <dbReference type="SAM" id="MobiDB-lite"/>
    </source>
</evidence>
<feature type="compositionally biased region" description="Low complexity" evidence="1">
    <location>
        <begin position="173"/>
        <end position="183"/>
    </location>
</feature>
<sequence length="208" mass="21749">MLASAALLAIALCLCATPVLAKKRPKDVDKLLVAAEAEVGRGRIETALVAFDAAAQADPTRKEPWVRTAQLQFDAGNYGRAIVAAEEVLKRDPGDLVADSVLTVGGLRVASQSLQRLRKNGVLETSDTARKEAEQLAATMRATLGDDILVSDEQKAARAAATRRRVSTRGAPRRSSSQAAAPAPQAPPAVPAAPKPRAGNPFEVLGGN</sequence>
<dbReference type="InterPro" id="IPR011990">
    <property type="entry name" value="TPR-like_helical_dom_sf"/>
</dbReference>
<dbReference type="RefSeq" id="WP_386812846.1">
    <property type="nucleotide sequence ID" value="NZ_JBHTIH010000004.1"/>
</dbReference>
<feature type="signal peptide" evidence="2">
    <location>
        <begin position="1"/>
        <end position="21"/>
    </location>
</feature>
<comment type="caution">
    <text evidence="3">The sequence shown here is derived from an EMBL/GenBank/DDBJ whole genome shotgun (WGS) entry which is preliminary data.</text>
</comment>
<evidence type="ECO:0000313" key="3">
    <source>
        <dbReference type="EMBL" id="MFD0739818.1"/>
    </source>
</evidence>
<accession>A0ABW2YNA7</accession>
<feature type="compositionally biased region" description="Pro residues" evidence="1">
    <location>
        <begin position="184"/>
        <end position="194"/>
    </location>
</feature>
<dbReference type="Pfam" id="PF14559">
    <property type="entry name" value="TPR_19"/>
    <property type="match status" value="1"/>
</dbReference>
<dbReference type="Gene3D" id="1.25.40.10">
    <property type="entry name" value="Tetratricopeptide repeat domain"/>
    <property type="match status" value="1"/>
</dbReference>
<gene>
    <name evidence="3" type="ORF">ACFQZQ_11045</name>
</gene>